<proteinExistence type="predicted"/>
<accession>A0ABQ0K1A9</accession>
<organism evidence="1 2">
    <name type="scientific">Candidatus Brocadia sinica JPN1</name>
    <dbReference type="NCBI Taxonomy" id="1197129"/>
    <lineage>
        <taxon>Bacteria</taxon>
        <taxon>Pseudomonadati</taxon>
        <taxon>Planctomycetota</taxon>
        <taxon>Candidatus Brocadiia</taxon>
        <taxon>Candidatus Brocadiales</taxon>
        <taxon>Candidatus Brocadiaceae</taxon>
        <taxon>Candidatus Brocadia</taxon>
    </lineage>
</organism>
<comment type="caution">
    <text evidence="1">The sequence shown here is derived from an EMBL/GenBank/DDBJ whole genome shotgun (WGS) entry which is preliminary data.</text>
</comment>
<name>A0ABQ0K1A9_9BACT</name>
<evidence type="ECO:0000313" key="1">
    <source>
        <dbReference type="EMBL" id="GAN34746.1"/>
    </source>
</evidence>
<protein>
    <submittedName>
        <fullName evidence="1">Uncharacterized protein</fullName>
    </submittedName>
</protein>
<gene>
    <name evidence="1" type="ORF">BROSI_A3289</name>
</gene>
<sequence>MDSLAKDINVDANRNRIAGLIVVAEFTKIEINFRVMSRKAVFMCS</sequence>
<dbReference type="EMBL" id="BAFN01000001">
    <property type="protein sequence ID" value="GAN34746.1"/>
    <property type="molecule type" value="Genomic_DNA"/>
</dbReference>
<evidence type="ECO:0000313" key="2">
    <source>
        <dbReference type="Proteomes" id="UP000032309"/>
    </source>
</evidence>
<keyword evidence="2" id="KW-1185">Reference proteome</keyword>
<reference evidence="2" key="1">
    <citation type="journal article" date="2015" name="Genome Announc.">
        <title>Draft Genome Sequence of an Anaerobic Ammonium-Oxidizing Bacterium, "Candidatus Brocadia sinica".</title>
        <authorList>
            <person name="Oshiki M."/>
            <person name="Shinyako-Hata K."/>
            <person name="Satoh H."/>
            <person name="Okabe S."/>
        </authorList>
    </citation>
    <scope>NUCLEOTIDE SEQUENCE [LARGE SCALE GENOMIC DNA]</scope>
    <source>
        <strain evidence="2">JPN1</strain>
    </source>
</reference>
<dbReference type="Proteomes" id="UP000032309">
    <property type="component" value="Unassembled WGS sequence"/>
</dbReference>